<reference evidence="1" key="1">
    <citation type="submission" date="2022-08" db="UniProtKB">
        <authorList>
            <consortium name="EnsemblMetazoa"/>
        </authorList>
    </citation>
    <scope>IDENTIFICATION</scope>
    <source>
        <strain evidence="1">05x7-T-G4-1.051#20</strain>
    </source>
</reference>
<keyword evidence="2" id="KW-1185">Reference proteome</keyword>
<accession>A0A8W8HQG3</accession>
<dbReference type="EnsemblMetazoa" id="G10568.1">
    <property type="protein sequence ID" value="G10568.1:cds"/>
    <property type="gene ID" value="G10568"/>
</dbReference>
<dbReference type="Proteomes" id="UP000005408">
    <property type="component" value="Unassembled WGS sequence"/>
</dbReference>
<proteinExistence type="predicted"/>
<organism evidence="1 2">
    <name type="scientific">Magallana gigas</name>
    <name type="common">Pacific oyster</name>
    <name type="synonym">Crassostrea gigas</name>
    <dbReference type="NCBI Taxonomy" id="29159"/>
    <lineage>
        <taxon>Eukaryota</taxon>
        <taxon>Metazoa</taxon>
        <taxon>Spiralia</taxon>
        <taxon>Lophotrochozoa</taxon>
        <taxon>Mollusca</taxon>
        <taxon>Bivalvia</taxon>
        <taxon>Autobranchia</taxon>
        <taxon>Pteriomorphia</taxon>
        <taxon>Ostreida</taxon>
        <taxon>Ostreoidea</taxon>
        <taxon>Ostreidae</taxon>
        <taxon>Magallana</taxon>
    </lineage>
</organism>
<evidence type="ECO:0000313" key="2">
    <source>
        <dbReference type="Proteomes" id="UP000005408"/>
    </source>
</evidence>
<name>A0A8W8HQG3_MAGGI</name>
<protein>
    <submittedName>
        <fullName evidence="1">Uncharacterized protein</fullName>
    </submittedName>
</protein>
<evidence type="ECO:0000313" key="1">
    <source>
        <dbReference type="EnsemblMetazoa" id="G10568.1:cds"/>
    </source>
</evidence>
<sequence>MVVLKVVLPLVTVLGAFNLISGTSVSWYHYMTGQPLDQDHVILHYFEVGDDGGIRMLEKTYDGSQCLTDANYSLKVVDREPNLTMEKSMNNCTLYRIIILHDENNTEPYVILNVILSNTFNLKSNECISASGSYPVVLTQTRNPSEENQRKISDDLKKLGIDGLQLTDLSVCPDPV</sequence>
<dbReference type="AlphaFoldDB" id="A0A8W8HQG3"/>